<dbReference type="EMBL" id="LODT01000004">
    <property type="protein sequence ID" value="KYR02474.1"/>
    <property type="molecule type" value="Genomic_DNA"/>
</dbReference>
<dbReference type="PANTHER" id="PTHR46517:SF1">
    <property type="entry name" value="FRUCTOSE-2,6-BISPHOSPHATASE TIGAR"/>
    <property type="match status" value="1"/>
</dbReference>
<dbReference type="OMA" id="QNFKWIQ"/>
<dbReference type="PANTHER" id="PTHR46517">
    <property type="entry name" value="FRUCTOSE-2,6-BISPHOSPHATASE TIGAR"/>
    <property type="match status" value="1"/>
</dbReference>
<dbReference type="InterPro" id="IPR013078">
    <property type="entry name" value="His_Pase_superF_clade-1"/>
</dbReference>
<protein>
    <recommendedName>
        <fullName evidence="7">Phosphoglycerate mutase family protein</fullName>
    </recommendedName>
</protein>
<feature type="binding site" evidence="3">
    <location>
        <position position="62"/>
    </location>
    <ligand>
        <name>substrate</name>
    </ligand>
</feature>
<evidence type="ECO:0000256" key="3">
    <source>
        <dbReference type="PIRSR" id="PIRSR613078-2"/>
    </source>
</evidence>
<dbReference type="CDD" id="cd07067">
    <property type="entry name" value="HP_PGM_like"/>
    <property type="match status" value="1"/>
</dbReference>
<dbReference type="GO" id="GO:0045820">
    <property type="term" value="P:negative regulation of glycolytic process"/>
    <property type="evidence" value="ECO:0007669"/>
    <property type="project" value="TreeGrafter"/>
</dbReference>
<dbReference type="GO" id="GO:0043456">
    <property type="term" value="P:regulation of pentose-phosphate shunt"/>
    <property type="evidence" value="ECO:0007669"/>
    <property type="project" value="TreeGrafter"/>
</dbReference>
<dbReference type="Proteomes" id="UP000076078">
    <property type="component" value="Unassembled WGS sequence"/>
</dbReference>
<dbReference type="STRING" id="361077.A0A152A8D5"/>
<feature type="region of interest" description="Disordered" evidence="4">
    <location>
        <begin position="147"/>
        <end position="181"/>
    </location>
</feature>
<keyword evidence="6" id="KW-1185">Reference proteome</keyword>
<dbReference type="OrthoDB" id="354304at2759"/>
<dbReference type="GO" id="GO:0004331">
    <property type="term" value="F:fructose-2,6-bisphosphate 2-phosphatase activity"/>
    <property type="evidence" value="ECO:0007669"/>
    <property type="project" value="TreeGrafter"/>
</dbReference>
<evidence type="ECO:0008006" key="7">
    <source>
        <dbReference type="Google" id="ProtNLM"/>
    </source>
</evidence>
<evidence type="ECO:0000256" key="1">
    <source>
        <dbReference type="ARBA" id="ARBA00022801"/>
    </source>
</evidence>
<evidence type="ECO:0000256" key="2">
    <source>
        <dbReference type="PIRSR" id="PIRSR613078-1"/>
    </source>
</evidence>
<feature type="active site" description="Tele-phosphohistidine intermediate" evidence="2">
    <location>
        <position position="9"/>
    </location>
</feature>
<feature type="active site" description="Proton donor/acceptor" evidence="2">
    <location>
        <position position="92"/>
    </location>
</feature>
<feature type="binding site" evidence="3">
    <location>
        <begin position="8"/>
        <end position="15"/>
    </location>
    <ligand>
        <name>substrate</name>
    </ligand>
</feature>
<comment type="caution">
    <text evidence="5">The sequence shown here is derived from an EMBL/GenBank/DDBJ whole genome shotgun (WGS) entry which is preliminary data.</text>
</comment>
<evidence type="ECO:0000313" key="6">
    <source>
        <dbReference type="Proteomes" id="UP000076078"/>
    </source>
</evidence>
<evidence type="ECO:0000313" key="5">
    <source>
        <dbReference type="EMBL" id="KYR02474.1"/>
    </source>
</evidence>
<reference evidence="5 6" key="1">
    <citation type="submission" date="2015-12" db="EMBL/GenBank/DDBJ databases">
        <title>Dictyostelia acquired genes for synthesis and detection of signals that induce cell-type specialization by lateral gene transfer from prokaryotes.</title>
        <authorList>
            <person name="Gloeckner G."/>
            <person name="Schaap P."/>
        </authorList>
    </citation>
    <scope>NUCLEOTIDE SEQUENCE [LARGE SCALE GENOMIC DNA]</scope>
    <source>
        <strain evidence="5 6">TK</strain>
    </source>
</reference>
<dbReference type="SUPFAM" id="SSF53254">
    <property type="entry name" value="Phosphoglycerate mutase-like"/>
    <property type="match status" value="1"/>
</dbReference>
<evidence type="ECO:0000256" key="4">
    <source>
        <dbReference type="SAM" id="MobiDB-lite"/>
    </source>
</evidence>
<accession>A0A152A8D5</accession>
<dbReference type="InterPro" id="IPR029033">
    <property type="entry name" value="His_PPase_superfam"/>
</dbReference>
<organism evidence="5 6">
    <name type="scientific">Tieghemostelium lacteum</name>
    <name type="common">Slime mold</name>
    <name type="synonym">Dictyostelium lacteum</name>
    <dbReference type="NCBI Taxonomy" id="361077"/>
    <lineage>
        <taxon>Eukaryota</taxon>
        <taxon>Amoebozoa</taxon>
        <taxon>Evosea</taxon>
        <taxon>Eumycetozoa</taxon>
        <taxon>Dictyostelia</taxon>
        <taxon>Dictyosteliales</taxon>
        <taxon>Raperosteliaceae</taxon>
        <taxon>Tieghemostelium</taxon>
    </lineage>
</organism>
<dbReference type="GO" id="GO:0005829">
    <property type="term" value="C:cytosol"/>
    <property type="evidence" value="ECO:0007669"/>
    <property type="project" value="TreeGrafter"/>
</dbReference>
<dbReference type="Gene3D" id="3.40.50.1240">
    <property type="entry name" value="Phosphoglycerate mutase-like"/>
    <property type="match status" value="2"/>
</dbReference>
<dbReference type="FunCoup" id="A0A152A8D5">
    <property type="interactions" value="613"/>
</dbReference>
<dbReference type="AlphaFoldDB" id="A0A152A8D5"/>
<dbReference type="InParanoid" id="A0A152A8D5"/>
<dbReference type="InterPro" id="IPR051695">
    <property type="entry name" value="Phosphoglycerate_Mutase"/>
</dbReference>
<dbReference type="Pfam" id="PF00300">
    <property type="entry name" value="His_Phos_1"/>
    <property type="match status" value="1"/>
</dbReference>
<sequence>MVILTFIRHGETDFNKNGILQGHLNIPLNQNGREESAIIGTRLSSQIQEYPVDLVISSDLDRATETASIILEHLHMVSDHLIPSIQTPLLRERYLGKLEGVDLKHLVNWREQTEQTKQMIDIQKILSQKSFSLGSLLSNLSSSSNNHSQHLNNTISTTPSTTISKDTLINNDNSNSSTTIGGNSPILSHSLSSSSSSVFSEFNSEEFTSSNPSSLSSSTSSLSSMDEIENKLTSSSISSNSTTFIQQQQQQQSITPSVNLTLTSNILKHLPQKELKIESKSKLIKRAKDAFQFILKQVPNRYITRHNPNEPTDNLTNTNNTNYNNINAAVTSHHQQNSDNFHIVIVSHNVMLRALVSLLFCKKSTTPLFCNKFSSSTNKEHHTLTQSESTSSSSRNFKWIQLEFKNNYLRTHFNVLEKKEKSKDTLKRVPRNIEMIQYSENTNINNIIDLCNNENSFVKSSATKIIFKKGIINHNSSTNHLISSSPSTPNTEVSQ</sequence>
<dbReference type="SMART" id="SM00855">
    <property type="entry name" value="PGAM"/>
    <property type="match status" value="1"/>
</dbReference>
<keyword evidence="1" id="KW-0378">Hydrolase</keyword>
<gene>
    <name evidence="5" type="ORF">DLAC_01314</name>
</gene>
<proteinExistence type="predicted"/>
<name>A0A152A8D5_TIELA</name>